<proteinExistence type="predicted"/>
<evidence type="ECO:0000313" key="1">
    <source>
        <dbReference type="EMBL" id="KAK3888642.1"/>
    </source>
</evidence>
<reference evidence="1" key="1">
    <citation type="submission" date="2023-10" db="EMBL/GenBank/DDBJ databases">
        <title>Genome assemblies of two species of porcelain crab, Petrolisthes cinctipes and Petrolisthes manimaculis (Anomura: Porcellanidae).</title>
        <authorList>
            <person name="Angst P."/>
        </authorList>
    </citation>
    <scope>NUCLEOTIDE SEQUENCE</scope>
    <source>
        <strain evidence="1">PB745_01</strain>
        <tissue evidence="1">Gill</tissue>
    </source>
</reference>
<organism evidence="1 2">
    <name type="scientific">Petrolisthes cinctipes</name>
    <name type="common">Flat porcelain crab</name>
    <dbReference type="NCBI Taxonomy" id="88211"/>
    <lineage>
        <taxon>Eukaryota</taxon>
        <taxon>Metazoa</taxon>
        <taxon>Ecdysozoa</taxon>
        <taxon>Arthropoda</taxon>
        <taxon>Crustacea</taxon>
        <taxon>Multicrustacea</taxon>
        <taxon>Malacostraca</taxon>
        <taxon>Eumalacostraca</taxon>
        <taxon>Eucarida</taxon>
        <taxon>Decapoda</taxon>
        <taxon>Pleocyemata</taxon>
        <taxon>Anomura</taxon>
        <taxon>Galatheoidea</taxon>
        <taxon>Porcellanidae</taxon>
        <taxon>Petrolisthes</taxon>
    </lineage>
</organism>
<dbReference type="AlphaFoldDB" id="A0AAE1G9J4"/>
<evidence type="ECO:0000313" key="2">
    <source>
        <dbReference type="Proteomes" id="UP001286313"/>
    </source>
</evidence>
<name>A0AAE1G9J4_PETCI</name>
<protein>
    <submittedName>
        <fullName evidence="1">Uncharacterized protein</fullName>
    </submittedName>
</protein>
<gene>
    <name evidence="1" type="ORF">Pcinc_007367</name>
</gene>
<comment type="caution">
    <text evidence="1">The sequence shown here is derived from an EMBL/GenBank/DDBJ whole genome shotgun (WGS) entry which is preliminary data.</text>
</comment>
<dbReference type="Proteomes" id="UP001286313">
    <property type="component" value="Unassembled WGS sequence"/>
</dbReference>
<sequence>MAEPHVITRGIKAPAAVHSTCPPYHNAQAYIRPHHHLHTHTYNLERTLQLRHSFGVYRIREAIDTGYKPSLNWRRVRRQELLLMVGEIFESHWIATVHLKLGSPQPLDFYSVRAQIVQKEVKFQTVASILLAHHVMEFIDMIRDPPKQAYNELCGALRSRLGKSTEENLRSIPAAQLIRHW</sequence>
<dbReference type="EMBL" id="JAWQEG010000542">
    <property type="protein sequence ID" value="KAK3888642.1"/>
    <property type="molecule type" value="Genomic_DNA"/>
</dbReference>
<keyword evidence="2" id="KW-1185">Reference proteome</keyword>
<accession>A0AAE1G9J4</accession>